<keyword evidence="2 11" id="KW-0489">Methyltransferase</keyword>
<sequence>MSAMREPYWSDEHAAIYQGDARQVLAEMGGGSVDCIVTSPPYWGLRHYCEGQYGQEPTPEEYVDTLRATFAEARRVLADDGTCWLNLGDCYAANSDGWARGNAYNRRQPEKRPKARLAVPPKNLLGMPWRVAFALQEDGWILRNAIIWHKPNAMPQSVRDRLSNRYELIFLLVKQRTYWFDLDPIRQTYTGDRSLTRRARVGGNKPNSIKTPWPPSGKYGMTGEDAAGPRHGTAMRPTGQRHTTAHPDGKNPGDVWQISTRPLRAAHFATFPIDIPLRAIAAGCRPGGTVLDPFTGSGTTGIAARQLGRKFAGIELNPDYCQLARARLLPGPPRGAAEPVNSSPTSCHVDECPTLGGGSKEDTP</sequence>
<dbReference type="InterPro" id="IPR017985">
    <property type="entry name" value="MeTrfase_CN4_CS"/>
</dbReference>
<evidence type="ECO:0000313" key="11">
    <source>
        <dbReference type="EMBL" id="GGP12275.1"/>
    </source>
</evidence>
<feature type="region of interest" description="Disordered" evidence="9">
    <location>
        <begin position="332"/>
        <end position="364"/>
    </location>
</feature>
<dbReference type="Proteomes" id="UP000660745">
    <property type="component" value="Unassembled WGS sequence"/>
</dbReference>
<dbReference type="EMBL" id="BMNK01000012">
    <property type="protein sequence ID" value="GGP12275.1"/>
    <property type="molecule type" value="Genomic_DNA"/>
</dbReference>
<keyword evidence="6" id="KW-0238">DNA-binding</keyword>
<evidence type="ECO:0000256" key="9">
    <source>
        <dbReference type="SAM" id="MobiDB-lite"/>
    </source>
</evidence>
<dbReference type="GO" id="GO:0003677">
    <property type="term" value="F:DNA binding"/>
    <property type="evidence" value="ECO:0007669"/>
    <property type="project" value="UniProtKB-KW"/>
</dbReference>
<accession>A0A918E8W0</accession>
<dbReference type="RefSeq" id="WP_225277400.1">
    <property type="nucleotide sequence ID" value="NZ_BMNK01000012.1"/>
</dbReference>
<keyword evidence="4" id="KW-0949">S-adenosyl-L-methionine</keyword>
<evidence type="ECO:0000256" key="5">
    <source>
        <dbReference type="ARBA" id="ARBA00022747"/>
    </source>
</evidence>
<evidence type="ECO:0000256" key="7">
    <source>
        <dbReference type="ARBA" id="ARBA00049120"/>
    </source>
</evidence>
<feature type="domain" description="DNA methylase N-4/N-6" evidence="10">
    <location>
        <begin position="33"/>
        <end position="324"/>
    </location>
</feature>
<dbReference type="PRINTS" id="PR00508">
    <property type="entry name" value="S21N4MTFRASE"/>
</dbReference>
<evidence type="ECO:0000256" key="8">
    <source>
        <dbReference type="RuleBase" id="RU362026"/>
    </source>
</evidence>
<dbReference type="PROSITE" id="PS00093">
    <property type="entry name" value="N4_MTASE"/>
    <property type="match status" value="1"/>
</dbReference>
<comment type="caution">
    <text evidence="11">The sequence shown here is derived from an EMBL/GenBank/DDBJ whole genome shotgun (WGS) entry which is preliminary data.</text>
</comment>
<evidence type="ECO:0000256" key="1">
    <source>
        <dbReference type="ARBA" id="ARBA00010203"/>
    </source>
</evidence>
<dbReference type="GO" id="GO:0008170">
    <property type="term" value="F:N-methyltransferase activity"/>
    <property type="evidence" value="ECO:0007669"/>
    <property type="project" value="InterPro"/>
</dbReference>
<dbReference type="Pfam" id="PF01555">
    <property type="entry name" value="N6_N4_Mtase"/>
    <property type="match status" value="1"/>
</dbReference>
<reference evidence="11" key="2">
    <citation type="submission" date="2020-09" db="EMBL/GenBank/DDBJ databases">
        <authorList>
            <person name="Sun Q."/>
            <person name="Zhou Y."/>
        </authorList>
    </citation>
    <scope>NUCLEOTIDE SEQUENCE</scope>
    <source>
        <strain evidence="11">CGMCC 4.7430</strain>
    </source>
</reference>
<feature type="region of interest" description="Disordered" evidence="9">
    <location>
        <begin position="198"/>
        <end position="253"/>
    </location>
</feature>
<dbReference type="InterPro" id="IPR001091">
    <property type="entry name" value="RM_Methyltransferase"/>
</dbReference>
<dbReference type="SUPFAM" id="SSF53335">
    <property type="entry name" value="S-adenosyl-L-methionine-dependent methyltransferases"/>
    <property type="match status" value="1"/>
</dbReference>
<dbReference type="Gene3D" id="3.40.50.150">
    <property type="entry name" value="Vaccinia Virus protein VP39"/>
    <property type="match status" value="1"/>
</dbReference>
<protein>
    <recommendedName>
        <fullName evidence="8">Methyltransferase</fullName>
        <ecNumber evidence="8">2.1.1.-</ecNumber>
    </recommendedName>
</protein>
<keyword evidence="5" id="KW-0680">Restriction system</keyword>
<dbReference type="PANTHER" id="PTHR13370">
    <property type="entry name" value="RNA METHYLASE-RELATED"/>
    <property type="match status" value="1"/>
</dbReference>
<organism evidence="11 12">
    <name type="scientific">Nonomuraea glycinis</name>
    <dbReference type="NCBI Taxonomy" id="2047744"/>
    <lineage>
        <taxon>Bacteria</taxon>
        <taxon>Bacillati</taxon>
        <taxon>Actinomycetota</taxon>
        <taxon>Actinomycetes</taxon>
        <taxon>Streptosporangiales</taxon>
        <taxon>Streptosporangiaceae</taxon>
        <taxon>Nonomuraea</taxon>
    </lineage>
</organism>
<dbReference type="GO" id="GO:0032259">
    <property type="term" value="P:methylation"/>
    <property type="evidence" value="ECO:0007669"/>
    <property type="project" value="UniProtKB-KW"/>
</dbReference>
<dbReference type="GO" id="GO:0005737">
    <property type="term" value="C:cytoplasm"/>
    <property type="evidence" value="ECO:0007669"/>
    <property type="project" value="TreeGrafter"/>
</dbReference>
<dbReference type="EC" id="2.1.1.-" evidence="8"/>
<comment type="similarity">
    <text evidence="1">Belongs to the N(4)/N(6)-methyltransferase family. N(4) subfamily.</text>
</comment>
<dbReference type="InterPro" id="IPR029063">
    <property type="entry name" value="SAM-dependent_MTases_sf"/>
</dbReference>
<proteinExistence type="inferred from homology"/>
<gene>
    <name evidence="11" type="ORF">GCM10012278_59410</name>
</gene>
<dbReference type="InterPro" id="IPR002941">
    <property type="entry name" value="DNA_methylase_N4/N6"/>
</dbReference>
<evidence type="ECO:0000256" key="6">
    <source>
        <dbReference type="ARBA" id="ARBA00023125"/>
    </source>
</evidence>
<dbReference type="AlphaFoldDB" id="A0A918E8W0"/>
<dbReference type="CDD" id="cd02440">
    <property type="entry name" value="AdoMet_MTases"/>
    <property type="match status" value="1"/>
</dbReference>
<evidence type="ECO:0000256" key="2">
    <source>
        <dbReference type="ARBA" id="ARBA00022603"/>
    </source>
</evidence>
<evidence type="ECO:0000256" key="4">
    <source>
        <dbReference type="ARBA" id="ARBA00022691"/>
    </source>
</evidence>
<dbReference type="PANTHER" id="PTHR13370:SF3">
    <property type="entry name" value="TRNA (GUANINE(10)-N2)-METHYLTRANSFERASE HOMOLOG"/>
    <property type="match status" value="1"/>
</dbReference>
<evidence type="ECO:0000313" key="12">
    <source>
        <dbReference type="Proteomes" id="UP000660745"/>
    </source>
</evidence>
<evidence type="ECO:0000256" key="3">
    <source>
        <dbReference type="ARBA" id="ARBA00022679"/>
    </source>
</evidence>
<evidence type="ECO:0000259" key="10">
    <source>
        <dbReference type="Pfam" id="PF01555"/>
    </source>
</evidence>
<keyword evidence="12" id="KW-1185">Reference proteome</keyword>
<keyword evidence="3" id="KW-0808">Transferase</keyword>
<comment type="catalytic activity">
    <reaction evidence="7">
        <text>a 2'-deoxycytidine in DNA + S-adenosyl-L-methionine = an N(4)-methyl-2'-deoxycytidine in DNA + S-adenosyl-L-homocysteine + H(+)</text>
        <dbReference type="Rhea" id="RHEA:16857"/>
        <dbReference type="Rhea" id="RHEA-COMP:11369"/>
        <dbReference type="Rhea" id="RHEA-COMP:13674"/>
        <dbReference type="ChEBI" id="CHEBI:15378"/>
        <dbReference type="ChEBI" id="CHEBI:57856"/>
        <dbReference type="ChEBI" id="CHEBI:59789"/>
        <dbReference type="ChEBI" id="CHEBI:85452"/>
        <dbReference type="ChEBI" id="CHEBI:137933"/>
        <dbReference type="EC" id="2.1.1.113"/>
    </reaction>
</comment>
<dbReference type="GO" id="GO:0015667">
    <property type="term" value="F:site-specific DNA-methyltransferase (cytosine-N4-specific) activity"/>
    <property type="evidence" value="ECO:0007669"/>
    <property type="project" value="UniProtKB-EC"/>
</dbReference>
<dbReference type="GO" id="GO:0009307">
    <property type="term" value="P:DNA restriction-modification system"/>
    <property type="evidence" value="ECO:0007669"/>
    <property type="project" value="UniProtKB-KW"/>
</dbReference>
<name>A0A918E8W0_9ACTN</name>
<reference evidence="11" key="1">
    <citation type="journal article" date="2014" name="Int. J. Syst. Evol. Microbiol.">
        <title>Complete genome sequence of Corynebacterium casei LMG S-19264T (=DSM 44701T), isolated from a smear-ripened cheese.</title>
        <authorList>
            <consortium name="US DOE Joint Genome Institute (JGI-PGF)"/>
            <person name="Walter F."/>
            <person name="Albersmeier A."/>
            <person name="Kalinowski J."/>
            <person name="Ruckert C."/>
        </authorList>
    </citation>
    <scope>NUCLEOTIDE SEQUENCE</scope>
    <source>
        <strain evidence="11">CGMCC 4.7430</strain>
    </source>
</reference>